<dbReference type="AlphaFoldDB" id="A0AAW2P7N5"/>
<organism evidence="4">
    <name type="scientific">Sesamum calycinum</name>
    <dbReference type="NCBI Taxonomy" id="2727403"/>
    <lineage>
        <taxon>Eukaryota</taxon>
        <taxon>Viridiplantae</taxon>
        <taxon>Streptophyta</taxon>
        <taxon>Embryophyta</taxon>
        <taxon>Tracheophyta</taxon>
        <taxon>Spermatophyta</taxon>
        <taxon>Magnoliopsida</taxon>
        <taxon>eudicotyledons</taxon>
        <taxon>Gunneridae</taxon>
        <taxon>Pentapetalae</taxon>
        <taxon>asterids</taxon>
        <taxon>lamiids</taxon>
        <taxon>Lamiales</taxon>
        <taxon>Pedaliaceae</taxon>
        <taxon>Sesamum</taxon>
    </lineage>
</organism>
<protein>
    <recommendedName>
        <fullName evidence="5">Transposase</fullName>
    </recommendedName>
</protein>
<evidence type="ECO:0000259" key="3">
    <source>
        <dbReference type="Pfam" id="PF05699"/>
    </source>
</evidence>
<accession>A0AAW2P7N5</accession>
<feature type="compositionally biased region" description="Polar residues" evidence="1">
    <location>
        <begin position="482"/>
        <end position="492"/>
    </location>
</feature>
<feature type="compositionally biased region" description="Basic and acidic residues" evidence="1">
    <location>
        <begin position="453"/>
        <end position="462"/>
    </location>
</feature>
<comment type="caution">
    <text evidence="4">The sequence shown here is derived from an EMBL/GenBank/DDBJ whole genome shotgun (WGS) entry which is preliminary data.</text>
</comment>
<dbReference type="InterPro" id="IPR007021">
    <property type="entry name" value="DUF659"/>
</dbReference>
<dbReference type="InterPro" id="IPR008906">
    <property type="entry name" value="HATC_C_dom"/>
</dbReference>
<dbReference type="EMBL" id="JACGWM010000009">
    <property type="protein sequence ID" value="KAL0352277.1"/>
    <property type="molecule type" value="Genomic_DNA"/>
</dbReference>
<evidence type="ECO:0000313" key="4">
    <source>
        <dbReference type="EMBL" id="KAL0352277.1"/>
    </source>
</evidence>
<gene>
    <name evidence="4" type="ORF">Scaly_1616400</name>
</gene>
<name>A0AAW2P7N5_9LAMI</name>
<evidence type="ECO:0008006" key="5">
    <source>
        <dbReference type="Google" id="ProtNLM"/>
    </source>
</evidence>
<dbReference type="Pfam" id="PF05699">
    <property type="entry name" value="Dimer_Tnp_hAT"/>
    <property type="match status" value="1"/>
</dbReference>
<proteinExistence type="predicted"/>
<dbReference type="PANTHER" id="PTHR32166">
    <property type="entry name" value="OSJNBA0013A04.12 PROTEIN"/>
    <property type="match status" value="1"/>
</dbReference>
<dbReference type="GO" id="GO:0046983">
    <property type="term" value="F:protein dimerization activity"/>
    <property type="evidence" value="ECO:0007669"/>
    <property type="project" value="InterPro"/>
</dbReference>
<sequence length="500" mass="57179">MKQHLAGEKGNVASCKKVPPEIRFMIQGSLKENVEKAKEKRGSLGIDEYAFGASAHEFSYDDYTAYAQKESHKQQPESSKKKAKTELESFFKIGTRDPSQPTIKASLQSKKKWHDTDMAIALWFYDSCIPLNACNSPFFQIAMSKVASMGHGYAGPSYHALRVSLLKDAKKQVALIVDSFRSKWIETGCTIMGDGWKDSRQRPLVNFLVYCPSGISFIKSVDVSAIESTAENLCNLFAEIVEMVGVKNVVHLVTDNAANYKAAGRLLSEKYPTICWSPCAAHCVNLILKDIEVLSGLLDYIDTRVDIGGNKAYNEISLYRDRQKSFARPTAMTIARSTRPDDWWKLFGIDAPNLQKLAIRILSQTASSSGCERNWSVFERIHTKKRNRLEHQRLNDLVYVHYNLRLQNRVKYSKRPYDPVDYECIDKSEFWIVEETPEGELDYDEMEELLEEEMPRYDKESSFDPETNDVEPIAEADLEQFGRQNRSTYYSDNENEDDWD</sequence>
<dbReference type="InterPro" id="IPR012337">
    <property type="entry name" value="RNaseH-like_sf"/>
</dbReference>
<reference evidence="4" key="1">
    <citation type="submission" date="2020-06" db="EMBL/GenBank/DDBJ databases">
        <authorList>
            <person name="Li T."/>
            <person name="Hu X."/>
            <person name="Zhang T."/>
            <person name="Song X."/>
            <person name="Zhang H."/>
            <person name="Dai N."/>
            <person name="Sheng W."/>
            <person name="Hou X."/>
            <person name="Wei L."/>
        </authorList>
    </citation>
    <scope>NUCLEOTIDE SEQUENCE</scope>
    <source>
        <strain evidence="4">KEN8</strain>
        <tissue evidence="4">Leaf</tissue>
    </source>
</reference>
<evidence type="ECO:0000256" key="1">
    <source>
        <dbReference type="SAM" id="MobiDB-lite"/>
    </source>
</evidence>
<feature type="region of interest" description="Disordered" evidence="1">
    <location>
        <begin position="450"/>
        <end position="500"/>
    </location>
</feature>
<feature type="domain" description="DUF659" evidence="2">
    <location>
        <begin position="156"/>
        <end position="295"/>
    </location>
</feature>
<feature type="compositionally biased region" description="Acidic residues" evidence="1">
    <location>
        <begin position="466"/>
        <end position="478"/>
    </location>
</feature>
<evidence type="ECO:0000259" key="2">
    <source>
        <dbReference type="Pfam" id="PF04937"/>
    </source>
</evidence>
<feature type="domain" description="HAT C-terminal dimerisation" evidence="3">
    <location>
        <begin position="338"/>
        <end position="404"/>
    </location>
</feature>
<dbReference type="PANTHER" id="PTHR32166:SF121">
    <property type="entry name" value="DUF659 DOMAIN-CONTAINING PROTEIN"/>
    <property type="match status" value="1"/>
</dbReference>
<dbReference type="Pfam" id="PF04937">
    <property type="entry name" value="DUF659"/>
    <property type="match status" value="1"/>
</dbReference>
<dbReference type="SUPFAM" id="SSF53098">
    <property type="entry name" value="Ribonuclease H-like"/>
    <property type="match status" value="1"/>
</dbReference>
<reference evidence="4" key="2">
    <citation type="journal article" date="2024" name="Plant">
        <title>Genomic evolution and insights into agronomic trait innovations of Sesamum species.</title>
        <authorList>
            <person name="Miao H."/>
            <person name="Wang L."/>
            <person name="Qu L."/>
            <person name="Liu H."/>
            <person name="Sun Y."/>
            <person name="Le M."/>
            <person name="Wang Q."/>
            <person name="Wei S."/>
            <person name="Zheng Y."/>
            <person name="Lin W."/>
            <person name="Duan Y."/>
            <person name="Cao H."/>
            <person name="Xiong S."/>
            <person name="Wang X."/>
            <person name="Wei L."/>
            <person name="Li C."/>
            <person name="Ma Q."/>
            <person name="Ju M."/>
            <person name="Zhao R."/>
            <person name="Li G."/>
            <person name="Mu C."/>
            <person name="Tian Q."/>
            <person name="Mei H."/>
            <person name="Zhang T."/>
            <person name="Gao T."/>
            <person name="Zhang H."/>
        </authorList>
    </citation>
    <scope>NUCLEOTIDE SEQUENCE</scope>
    <source>
        <strain evidence="4">KEN8</strain>
    </source>
</reference>